<name>A0AAV4TZL3_CAEEX</name>
<reference evidence="1 2" key="1">
    <citation type="submission" date="2021-06" db="EMBL/GenBank/DDBJ databases">
        <title>Caerostris extrusa draft genome.</title>
        <authorList>
            <person name="Kono N."/>
            <person name="Arakawa K."/>
        </authorList>
    </citation>
    <scope>NUCLEOTIDE SEQUENCE [LARGE SCALE GENOMIC DNA]</scope>
</reference>
<proteinExistence type="predicted"/>
<evidence type="ECO:0000313" key="1">
    <source>
        <dbReference type="EMBL" id="GIY50787.1"/>
    </source>
</evidence>
<comment type="caution">
    <text evidence="1">The sequence shown here is derived from an EMBL/GenBank/DDBJ whole genome shotgun (WGS) entry which is preliminary data.</text>
</comment>
<dbReference type="AlphaFoldDB" id="A0AAV4TZL3"/>
<dbReference type="Proteomes" id="UP001054945">
    <property type="component" value="Unassembled WGS sequence"/>
</dbReference>
<keyword evidence="2" id="KW-1185">Reference proteome</keyword>
<evidence type="ECO:0000313" key="2">
    <source>
        <dbReference type="Proteomes" id="UP001054945"/>
    </source>
</evidence>
<sequence>MVANLHTSVAYLIGGKRTLITTLSTAIVTQECLLTNLMKQTKKKSKRTETAINLNNIVTLIRERSFSSKQQKNLVPNETINPDRDTSPVSCLCEPECIIHMNLNVETQKRS</sequence>
<accession>A0AAV4TZL3</accession>
<dbReference type="EMBL" id="BPLR01012024">
    <property type="protein sequence ID" value="GIY50787.1"/>
    <property type="molecule type" value="Genomic_DNA"/>
</dbReference>
<gene>
    <name evidence="1" type="ORF">CEXT_608831</name>
</gene>
<organism evidence="1 2">
    <name type="scientific">Caerostris extrusa</name>
    <name type="common">Bark spider</name>
    <name type="synonym">Caerostris bankana</name>
    <dbReference type="NCBI Taxonomy" id="172846"/>
    <lineage>
        <taxon>Eukaryota</taxon>
        <taxon>Metazoa</taxon>
        <taxon>Ecdysozoa</taxon>
        <taxon>Arthropoda</taxon>
        <taxon>Chelicerata</taxon>
        <taxon>Arachnida</taxon>
        <taxon>Araneae</taxon>
        <taxon>Araneomorphae</taxon>
        <taxon>Entelegynae</taxon>
        <taxon>Araneoidea</taxon>
        <taxon>Araneidae</taxon>
        <taxon>Caerostris</taxon>
    </lineage>
</organism>
<protein>
    <submittedName>
        <fullName evidence="1">Uncharacterized protein</fullName>
    </submittedName>
</protein>